<dbReference type="Proteomes" id="UP000830671">
    <property type="component" value="Chromosome 3"/>
</dbReference>
<proteinExistence type="predicted"/>
<dbReference type="RefSeq" id="XP_049141355.1">
    <property type="nucleotide sequence ID" value="XM_049284212.1"/>
</dbReference>
<reference evidence="1" key="1">
    <citation type="journal article" date="2021" name="Mol. Plant Microbe Interact.">
        <title>Complete Genome Sequence of the Plant-Pathogenic Fungus Colletotrichum lupini.</title>
        <authorList>
            <person name="Baroncelli R."/>
            <person name="Pensec F."/>
            <person name="Da Lio D."/>
            <person name="Boufleur T."/>
            <person name="Vicente I."/>
            <person name="Sarrocco S."/>
            <person name="Picot A."/>
            <person name="Baraldi E."/>
            <person name="Sukno S."/>
            <person name="Thon M."/>
            <person name="Le Floch G."/>
        </authorList>
    </citation>
    <scope>NUCLEOTIDE SEQUENCE</scope>
    <source>
        <strain evidence="1">IMI 504893</strain>
    </source>
</reference>
<keyword evidence="2" id="KW-1185">Reference proteome</keyword>
<dbReference type="AlphaFoldDB" id="A0A9Q8SLS9"/>
<dbReference type="GeneID" id="73339222"/>
<name>A0A9Q8SLS9_9PEZI</name>
<accession>A0A9Q8SLS9</accession>
<dbReference type="EMBL" id="CP019475">
    <property type="protein sequence ID" value="UQC79724.1"/>
    <property type="molecule type" value="Genomic_DNA"/>
</dbReference>
<organism evidence="1 2">
    <name type="scientific">Colletotrichum lupini</name>
    <dbReference type="NCBI Taxonomy" id="145971"/>
    <lineage>
        <taxon>Eukaryota</taxon>
        <taxon>Fungi</taxon>
        <taxon>Dikarya</taxon>
        <taxon>Ascomycota</taxon>
        <taxon>Pezizomycotina</taxon>
        <taxon>Sordariomycetes</taxon>
        <taxon>Hypocreomycetidae</taxon>
        <taxon>Glomerellales</taxon>
        <taxon>Glomerellaceae</taxon>
        <taxon>Colletotrichum</taxon>
        <taxon>Colletotrichum acutatum species complex</taxon>
    </lineage>
</organism>
<evidence type="ECO:0000313" key="2">
    <source>
        <dbReference type="Proteomes" id="UP000830671"/>
    </source>
</evidence>
<protein>
    <submittedName>
        <fullName evidence="1">Uncharacterized protein</fullName>
    </submittedName>
</protein>
<sequence length="592" mass="65917">MAWKTQNAKFSMEDWRGGYGSSHTLRAFLIHDTTTPAAYPAQAHRHTTQSWKAWPQRCFQQRHFGGIARRPGSEPARPPLVDVTQSNDLRGNQTSRQRWERATGRLTLTCTCTCALALLTSIALANGRKELGCRWKDFSRDSTRERMGPLHVLRVSVSLSLFADLFGTHWAVIIPSFPICISCLAFCHLCTSSILLSSSFVSSPLPPPLPPRSCIRTDHLRLRDILPPRPQFTTHTVALSVYQAQCSLPSGPPSTHADNRQTSHLACHRMLALATLGRLLTTMGPSAGTIICPSCTSTKLLSAGAILVQTTNLDHRPVVTRQAQSLYSPPLNPRPRPWRSRLLWKLSDAKVAKDGHIEIPNSLLFRPHFQPVVPTLVSLRPTRAAVVSPSGPPSVTFASTAPDRQTIRERLAHCFNCPPPLEPGCISGGTQDLSDERLAKQPVSNSVPYGYNVFFNSLMHHTRLLESIKWPKQRSKEENMFLSTQLHDSLHPLSMHACIPRRNSKKNSSTAPGISWHTYWNVYLLFLLLMLDLDPTPPEPIIPPQANQNTADLPEPWFDQPLCSTLAQTIHIRSSLPDSFLGFPSVFVFNNA</sequence>
<gene>
    <name evidence="1" type="ORF">CLUP02_05204</name>
</gene>
<dbReference type="KEGG" id="clup:CLUP02_05204"/>
<evidence type="ECO:0000313" key="1">
    <source>
        <dbReference type="EMBL" id="UQC79724.1"/>
    </source>
</evidence>